<evidence type="ECO:0000256" key="7">
    <source>
        <dbReference type="ARBA" id="ARBA00023033"/>
    </source>
</evidence>
<evidence type="ECO:0008006" key="12">
    <source>
        <dbReference type="Google" id="ProtNLM"/>
    </source>
</evidence>
<proteinExistence type="inferred from homology"/>
<dbReference type="AlphaFoldDB" id="A0A3L8DBF5"/>
<evidence type="ECO:0000313" key="11">
    <source>
        <dbReference type="EMBL" id="RLU17840.1"/>
    </source>
</evidence>
<evidence type="ECO:0000256" key="9">
    <source>
        <dbReference type="RuleBase" id="RU000461"/>
    </source>
</evidence>
<dbReference type="PROSITE" id="PS00086">
    <property type="entry name" value="CYTOCHROME_P450"/>
    <property type="match status" value="1"/>
</dbReference>
<dbReference type="OrthoDB" id="1470350at2759"/>
<keyword evidence="10" id="KW-0812">Transmembrane</keyword>
<dbReference type="InterPro" id="IPR050196">
    <property type="entry name" value="Cytochrome_P450_Monoox"/>
</dbReference>
<evidence type="ECO:0000256" key="6">
    <source>
        <dbReference type="ARBA" id="ARBA00023004"/>
    </source>
</evidence>
<evidence type="ECO:0000256" key="3">
    <source>
        <dbReference type="ARBA" id="ARBA00022617"/>
    </source>
</evidence>
<dbReference type="GO" id="GO:0016705">
    <property type="term" value="F:oxidoreductase activity, acting on paired donors, with incorporation or reduction of molecular oxygen"/>
    <property type="evidence" value="ECO:0007669"/>
    <property type="project" value="InterPro"/>
</dbReference>
<gene>
    <name evidence="11" type="ORF">DMN91_010078</name>
</gene>
<keyword evidence="10" id="KW-0472">Membrane</keyword>
<dbReference type="EMBL" id="QOIP01000010">
    <property type="protein sequence ID" value="RLU17840.1"/>
    <property type="molecule type" value="Genomic_DNA"/>
</dbReference>
<dbReference type="PANTHER" id="PTHR24291">
    <property type="entry name" value="CYTOCHROME P450 FAMILY 4"/>
    <property type="match status" value="1"/>
</dbReference>
<dbReference type="GO" id="GO:0020037">
    <property type="term" value="F:heme binding"/>
    <property type="evidence" value="ECO:0007669"/>
    <property type="project" value="InterPro"/>
</dbReference>
<name>A0A3L8DBF5_OOCBI</name>
<dbReference type="InterPro" id="IPR001128">
    <property type="entry name" value="Cyt_P450"/>
</dbReference>
<evidence type="ECO:0000256" key="10">
    <source>
        <dbReference type="SAM" id="Phobius"/>
    </source>
</evidence>
<dbReference type="SUPFAM" id="SSF48264">
    <property type="entry name" value="Cytochrome P450"/>
    <property type="match status" value="1"/>
</dbReference>
<keyword evidence="6 8" id="KW-0408">Iron</keyword>
<feature type="binding site" description="axial binding residue" evidence="8">
    <location>
        <position position="503"/>
    </location>
    <ligand>
        <name>heme</name>
        <dbReference type="ChEBI" id="CHEBI:30413"/>
    </ligand>
    <ligandPart>
        <name>Fe</name>
        <dbReference type="ChEBI" id="CHEBI:18248"/>
    </ligandPart>
</feature>
<comment type="similarity">
    <text evidence="2 9">Belongs to the cytochrome P450 family.</text>
</comment>
<dbReference type="PRINTS" id="PR00385">
    <property type="entry name" value="P450"/>
</dbReference>
<protein>
    <recommendedName>
        <fullName evidence="12">Cytochrome P450 4aa1</fullName>
    </recommendedName>
</protein>
<dbReference type="InterPro" id="IPR036396">
    <property type="entry name" value="Cyt_P450_sf"/>
</dbReference>
<reference evidence="11" key="2">
    <citation type="submission" date="2018-07" db="EMBL/GenBank/DDBJ databases">
        <authorList>
            <person name="Mckenzie S.K."/>
            <person name="Kronauer D.J.C."/>
        </authorList>
    </citation>
    <scope>NUCLEOTIDE SEQUENCE</scope>
    <source>
        <strain evidence="11">Clonal line C1</strain>
    </source>
</reference>
<evidence type="ECO:0000256" key="1">
    <source>
        <dbReference type="ARBA" id="ARBA00001971"/>
    </source>
</evidence>
<dbReference type="Pfam" id="PF00067">
    <property type="entry name" value="p450"/>
    <property type="match status" value="1"/>
</dbReference>
<evidence type="ECO:0000256" key="5">
    <source>
        <dbReference type="ARBA" id="ARBA00023002"/>
    </source>
</evidence>
<keyword evidence="7 9" id="KW-0503">Monooxygenase</keyword>
<dbReference type="InterPro" id="IPR002401">
    <property type="entry name" value="Cyt_P450_E_grp-I"/>
</dbReference>
<evidence type="ECO:0000256" key="2">
    <source>
        <dbReference type="ARBA" id="ARBA00010617"/>
    </source>
</evidence>
<comment type="caution">
    <text evidence="11">The sequence shown here is derived from an EMBL/GenBank/DDBJ whole genome shotgun (WGS) entry which is preliminary data.</text>
</comment>
<comment type="cofactor">
    <cofactor evidence="1 8">
        <name>heme</name>
        <dbReference type="ChEBI" id="CHEBI:30413"/>
    </cofactor>
</comment>
<organism evidence="11">
    <name type="scientific">Ooceraea biroi</name>
    <name type="common">Clonal raider ant</name>
    <name type="synonym">Cerapachys biroi</name>
    <dbReference type="NCBI Taxonomy" id="2015173"/>
    <lineage>
        <taxon>Eukaryota</taxon>
        <taxon>Metazoa</taxon>
        <taxon>Ecdysozoa</taxon>
        <taxon>Arthropoda</taxon>
        <taxon>Hexapoda</taxon>
        <taxon>Insecta</taxon>
        <taxon>Pterygota</taxon>
        <taxon>Neoptera</taxon>
        <taxon>Endopterygota</taxon>
        <taxon>Hymenoptera</taxon>
        <taxon>Apocrita</taxon>
        <taxon>Aculeata</taxon>
        <taxon>Formicoidea</taxon>
        <taxon>Formicidae</taxon>
        <taxon>Dorylinae</taxon>
        <taxon>Ooceraea</taxon>
    </lineage>
</organism>
<dbReference type="GO" id="GO:0005506">
    <property type="term" value="F:iron ion binding"/>
    <property type="evidence" value="ECO:0007669"/>
    <property type="project" value="InterPro"/>
</dbReference>
<sequence length="562" mass="65202">MHVSRSQTYILLRKVLRIASDRLVSQKDTSELIVLPHRNLSAINVKTLFKSKLYVLCNQLNRNTPGKMWTYVAFLAVIYVVYTLKNYIRILRFILTLGGPKTVPILGNANLIFDGNLVRRMTDEAPLYGRIFRIWLTFLPYVVLVEPEDIQVVLSSIKHTQKICFYKLLDNFLGKGLVTRRADKWRIHRRILQPAFHLHILEKFVETFGEYADRLVNKLLEKNEQNVNVTVFVNNSVYDILIETILGSPANRTGSNGEDDTPFRKGQIMLPYRFARPWLLIDWIYQLTAAGKLEERQQKDLFDFCFKRMKEKREFLRKNGSFVTDGDGATRRRMSLLEYMVEINERNPLFTERDIIEECCTFMLAGQDSVGTATAMTLFLLANNPKWQERCVAELNEIFGDDTRSPTMLDLKEMKCLDMCIKESIRLYPSVPFFARTLGEDVRIGERVIPAGCGIFMTPFCTHRLPHHFPHPHDFKPERFSPENSEGRHPYAYIPFSAGPRNCIGYKFAMLEMKSVISAILRKCQLEPVLGKERVIAKFRVTIRAHGGLWVRVRARDKQCET</sequence>
<evidence type="ECO:0000256" key="8">
    <source>
        <dbReference type="PIRSR" id="PIRSR602401-1"/>
    </source>
</evidence>
<keyword evidence="4 8" id="KW-0479">Metal-binding</keyword>
<dbReference type="PANTHER" id="PTHR24291:SF177">
    <property type="entry name" value="CYTOCHROME P450 4AA1-RELATED"/>
    <property type="match status" value="1"/>
</dbReference>
<dbReference type="CDD" id="cd20628">
    <property type="entry name" value="CYP4"/>
    <property type="match status" value="1"/>
</dbReference>
<reference evidence="11" key="1">
    <citation type="journal article" date="2018" name="Genome Res.">
        <title>The genomic architecture and molecular evolution of ant odorant receptors.</title>
        <authorList>
            <person name="McKenzie S.K."/>
            <person name="Kronauer D.J.C."/>
        </authorList>
    </citation>
    <scope>NUCLEOTIDE SEQUENCE [LARGE SCALE GENOMIC DNA]</scope>
    <source>
        <strain evidence="11">Clonal line C1</strain>
    </source>
</reference>
<keyword evidence="10" id="KW-1133">Transmembrane helix</keyword>
<dbReference type="PRINTS" id="PR00463">
    <property type="entry name" value="EP450I"/>
</dbReference>
<feature type="transmembrane region" description="Helical" evidence="10">
    <location>
        <begin position="68"/>
        <end position="84"/>
    </location>
</feature>
<accession>A0A3L8DBF5</accession>
<dbReference type="Gene3D" id="1.10.630.10">
    <property type="entry name" value="Cytochrome P450"/>
    <property type="match status" value="1"/>
</dbReference>
<dbReference type="Proteomes" id="UP000279307">
    <property type="component" value="Chromosome 10"/>
</dbReference>
<keyword evidence="5 9" id="KW-0560">Oxidoreductase</keyword>
<dbReference type="GO" id="GO:0004497">
    <property type="term" value="F:monooxygenase activity"/>
    <property type="evidence" value="ECO:0007669"/>
    <property type="project" value="UniProtKB-KW"/>
</dbReference>
<evidence type="ECO:0000256" key="4">
    <source>
        <dbReference type="ARBA" id="ARBA00022723"/>
    </source>
</evidence>
<keyword evidence="3 8" id="KW-0349">Heme</keyword>
<dbReference type="InterPro" id="IPR017972">
    <property type="entry name" value="Cyt_P450_CS"/>
</dbReference>